<comment type="catalytic activity">
    <reaction evidence="7">
        <text>2 superoxide + 2 H(+) = H2O2 + O2</text>
        <dbReference type="Rhea" id="RHEA:20696"/>
        <dbReference type="ChEBI" id="CHEBI:15378"/>
        <dbReference type="ChEBI" id="CHEBI:15379"/>
        <dbReference type="ChEBI" id="CHEBI:16240"/>
        <dbReference type="ChEBI" id="CHEBI:18421"/>
        <dbReference type="EC" id="1.15.1.1"/>
    </reaction>
</comment>
<keyword evidence="5 7" id="KW-0560">Oxidoreductase</keyword>
<dbReference type="GO" id="GO:0004784">
    <property type="term" value="F:superoxide dismutase activity"/>
    <property type="evidence" value="ECO:0007669"/>
    <property type="project" value="UniProtKB-EC"/>
</dbReference>
<dbReference type="InterPro" id="IPR001189">
    <property type="entry name" value="Mn/Fe_SOD"/>
</dbReference>
<dbReference type="GO" id="GO:0046872">
    <property type="term" value="F:metal ion binding"/>
    <property type="evidence" value="ECO:0007669"/>
    <property type="project" value="UniProtKB-KW"/>
</dbReference>
<dbReference type="Pfam" id="PF02777">
    <property type="entry name" value="Sod_Fe_C"/>
    <property type="match status" value="1"/>
</dbReference>
<evidence type="ECO:0000256" key="4">
    <source>
        <dbReference type="ARBA" id="ARBA00022723"/>
    </source>
</evidence>
<organism evidence="10 11">
    <name type="scientific">Thermosynechococcus sichuanensis E542</name>
    <dbReference type="NCBI Taxonomy" id="2016101"/>
    <lineage>
        <taxon>Bacteria</taxon>
        <taxon>Bacillati</taxon>
        <taxon>Cyanobacteriota</taxon>
        <taxon>Cyanophyceae</taxon>
        <taxon>Acaryochloridales</taxon>
        <taxon>Thermosynechococcaceae</taxon>
        <taxon>Thermosynechococcus</taxon>
        <taxon>Thermosynechococcus sichuanensis</taxon>
    </lineage>
</organism>
<dbReference type="PIRSF" id="PIRSF000349">
    <property type="entry name" value="SODismutase"/>
    <property type="match status" value="1"/>
</dbReference>
<accession>A0A3B7MC74</accession>
<evidence type="ECO:0000256" key="5">
    <source>
        <dbReference type="ARBA" id="ARBA00023002"/>
    </source>
</evidence>
<reference evidence="11" key="1">
    <citation type="submission" date="2018-09" db="EMBL/GenBank/DDBJ databases">
        <title>Complete genome sequence of thermophilic cyanobacteria strain Thermosynechococcus elongatus PKUAC-SCTE542.</title>
        <authorList>
            <person name="Liang Y."/>
            <person name="Tang J."/>
            <person name="Daroch M."/>
        </authorList>
    </citation>
    <scope>NUCLEOTIDE SEQUENCE [LARGE SCALE GENOMIC DNA]</scope>
    <source>
        <strain evidence="11">E542</strain>
    </source>
</reference>
<keyword evidence="11" id="KW-1185">Reference proteome</keyword>
<feature type="binding site" evidence="6">
    <location>
        <position position="60"/>
    </location>
    <ligand>
        <name>Mn(2+)</name>
        <dbReference type="ChEBI" id="CHEBI:29035"/>
    </ligand>
</feature>
<dbReference type="EMBL" id="CP032152">
    <property type="protein sequence ID" value="AXY68229.1"/>
    <property type="molecule type" value="Genomic_DNA"/>
</dbReference>
<dbReference type="InterPro" id="IPR019833">
    <property type="entry name" value="Mn/Fe_SOD_BS"/>
</dbReference>
<dbReference type="PRINTS" id="PR01703">
    <property type="entry name" value="MNSODISMTASE"/>
</dbReference>
<dbReference type="PANTHER" id="PTHR43595:SF2">
    <property type="entry name" value="SMALL RIBOSOMAL SUBUNIT PROTEIN MS42"/>
    <property type="match status" value="1"/>
</dbReference>
<gene>
    <name evidence="10" type="ORF">D3A95_09380</name>
</gene>
<dbReference type="InterPro" id="IPR036324">
    <property type="entry name" value="Mn/Fe_SOD_N_sf"/>
</dbReference>
<feature type="domain" description="Manganese/iron superoxide dismutase N-terminal" evidence="8">
    <location>
        <begin position="36"/>
        <end position="123"/>
    </location>
</feature>
<evidence type="ECO:0000256" key="6">
    <source>
        <dbReference type="PIRSR" id="PIRSR000349-1"/>
    </source>
</evidence>
<sequence>MPLTRRQTLGLLVGSAATLWLRSRPAVAEGDPSDIYTLPPLPYDYDALEPVIDAETMHLHHDKHHAAYVKTLNKALTPYRQWQGLPIEDLLRHIRQLPTAIQQTVRNHGGGHANHSLFWQSMAPNGGGEPTGELATAIAATFGSFAEFQTQFQQAGLKHFGSGWVWLVLTPQGNLAITTTLNQDSPLMEGQVPILGNDLWEHAYYLTYRNRRDQYLEAWWQVVNWPWLSDRYAQMRALLA</sequence>
<protein>
    <recommendedName>
        <fullName evidence="3 7">Superoxide dismutase</fullName>
        <ecNumber evidence="3 7">1.15.1.1</ecNumber>
    </recommendedName>
</protein>
<comment type="subunit">
    <text evidence="2">Homodimer.</text>
</comment>
<proteinExistence type="inferred from homology"/>
<feature type="binding site" evidence="6">
    <location>
        <position position="202"/>
    </location>
    <ligand>
        <name>Mn(2+)</name>
        <dbReference type="ChEBI" id="CHEBI:29035"/>
    </ligand>
</feature>
<dbReference type="InterPro" id="IPR019832">
    <property type="entry name" value="Mn/Fe_SOD_C"/>
</dbReference>
<dbReference type="InterPro" id="IPR036314">
    <property type="entry name" value="SOD_C_sf"/>
</dbReference>
<dbReference type="PANTHER" id="PTHR43595">
    <property type="entry name" value="37S RIBOSOMAL PROTEIN S26, MITOCHONDRIAL"/>
    <property type="match status" value="1"/>
</dbReference>
<dbReference type="SUPFAM" id="SSF46609">
    <property type="entry name" value="Fe,Mn superoxide dismutase (SOD), N-terminal domain"/>
    <property type="match status" value="1"/>
</dbReference>
<dbReference type="RefSeq" id="WP_181494764.1">
    <property type="nucleotide sequence ID" value="NZ_CP032152.1"/>
</dbReference>
<keyword evidence="4 6" id="KW-0479">Metal-binding</keyword>
<dbReference type="FunFam" id="1.10.287.990:FF:000001">
    <property type="entry name" value="Superoxide dismutase"/>
    <property type="match status" value="1"/>
</dbReference>
<evidence type="ECO:0000256" key="7">
    <source>
        <dbReference type="RuleBase" id="RU000414"/>
    </source>
</evidence>
<dbReference type="FunFam" id="3.55.40.20:FF:000001">
    <property type="entry name" value="Superoxide dismutase"/>
    <property type="match status" value="1"/>
</dbReference>
<evidence type="ECO:0000259" key="8">
    <source>
        <dbReference type="Pfam" id="PF00081"/>
    </source>
</evidence>
<dbReference type="Gene3D" id="3.55.40.20">
    <property type="entry name" value="Iron/manganese superoxide dismutase, C-terminal domain"/>
    <property type="match status" value="1"/>
</dbReference>
<dbReference type="GO" id="GO:0005737">
    <property type="term" value="C:cytoplasm"/>
    <property type="evidence" value="ECO:0007669"/>
    <property type="project" value="TreeGrafter"/>
</dbReference>
<feature type="binding site" evidence="6">
    <location>
        <position position="198"/>
    </location>
    <ligand>
        <name>Mn(2+)</name>
        <dbReference type="ChEBI" id="CHEBI:29035"/>
    </ligand>
</feature>
<dbReference type="SUPFAM" id="SSF54719">
    <property type="entry name" value="Fe,Mn superoxide dismutase (SOD), C-terminal domain"/>
    <property type="match status" value="1"/>
</dbReference>
<dbReference type="Proteomes" id="UP000261812">
    <property type="component" value="Chromosome"/>
</dbReference>
<dbReference type="PROSITE" id="PS00088">
    <property type="entry name" value="SOD_MN"/>
    <property type="match status" value="1"/>
</dbReference>
<evidence type="ECO:0000259" key="9">
    <source>
        <dbReference type="Pfam" id="PF02777"/>
    </source>
</evidence>
<feature type="binding site" evidence="6">
    <location>
        <position position="115"/>
    </location>
    <ligand>
        <name>Mn(2+)</name>
        <dbReference type="ChEBI" id="CHEBI:29035"/>
    </ligand>
</feature>
<evidence type="ECO:0000256" key="3">
    <source>
        <dbReference type="ARBA" id="ARBA00012682"/>
    </source>
</evidence>
<name>A0A3B7MC74_9CYAN</name>
<dbReference type="Gene3D" id="1.10.287.990">
    <property type="entry name" value="Fe,Mn superoxide dismutase (SOD) domain"/>
    <property type="match status" value="1"/>
</dbReference>
<dbReference type="AlphaFoldDB" id="A0A3B7MC74"/>
<evidence type="ECO:0000256" key="2">
    <source>
        <dbReference type="ARBA" id="ARBA00011738"/>
    </source>
</evidence>
<dbReference type="Pfam" id="PF00081">
    <property type="entry name" value="Sod_Fe_N"/>
    <property type="match status" value="1"/>
</dbReference>
<feature type="domain" description="Manganese/iron superoxide dismutase C-terminal" evidence="9">
    <location>
        <begin position="130"/>
        <end position="229"/>
    </location>
</feature>
<dbReference type="InterPro" id="IPR019831">
    <property type="entry name" value="Mn/Fe_SOD_N"/>
</dbReference>
<evidence type="ECO:0000313" key="11">
    <source>
        <dbReference type="Proteomes" id="UP000261812"/>
    </source>
</evidence>
<evidence type="ECO:0000313" key="10">
    <source>
        <dbReference type="EMBL" id="AXY68229.1"/>
    </source>
</evidence>
<dbReference type="EC" id="1.15.1.1" evidence="3 7"/>
<comment type="function">
    <text evidence="7">Destroys radicals which are normally produced within the cells and which are toxic to biological systems.</text>
</comment>
<dbReference type="KEGG" id="tsq:D3A95_09380"/>
<comment type="similarity">
    <text evidence="1 7">Belongs to the iron/manganese superoxide dismutase family.</text>
</comment>
<evidence type="ECO:0000256" key="1">
    <source>
        <dbReference type="ARBA" id="ARBA00008714"/>
    </source>
</evidence>